<dbReference type="EMBL" id="JAVHUY010000028">
    <property type="protein sequence ID" value="MDQ7908167.1"/>
    <property type="molecule type" value="Genomic_DNA"/>
</dbReference>
<accession>A0ABU0ZQH8</accession>
<reference evidence="1 2" key="1">
    <citation type="submission" date="2023-08" db="EMBL/GenBank/DDBJ databases">
        <title>Phytohabitans sansha sp. nov., isolated from marine sediment.</title>
        <authorList>
            <person name="Zhao Y."/>
            <person name="Yi K."/>
        </authorList>
    </citation>
    <scope>NUCLEOTIDE SEQUENCE [LARGE SCALE GENOMIC DNA]</scope>
    <source>
        <strain evidence="1 2">ZYX-F-186</strain>
    </source>
</reference>
<proteinExistence type="predicted"/>
<evidence type="ECO:0000313" key="1">
    <source>
        <dbReference type="EMBL" id="MDQ7908167.1"/>
    </source>
</evidence>
<sequence>MPDSRHRPQWYRGALERGGMDRAGLPPRTGPDSVELVIAETGGPGLRGELGVGLAIASVAAPA</sequence>
<gene>
    <name evidence="1" type="ORF">RB614_26940</name>
</gene>
<keyword evidence="2" id="KW-1185">Reference proteome</keyword>
<comment type="caution">
    <text evidence="1">The sequence shown here is derived from an EMBL/GenBank/DDBJ whole genome shotgun (WGS) entry which is preliminary data.</text>
</comment>
<dbReference type="RefSeq" id="WP_308715433.1">
    <property type="nucleotide sequence ID" value="NZ_JAVHUY010000028.1"/>
</dbReference>
<protein>
    <submittedName>
        <fullName evidence="1">Uncharacterized protein</fullName>
    </submittedName>
</protein>
<dbReference type="Proteomes" id="UP001230908">
    <property type="component" value="Unassembled WGS sequence"/>
</dbReference>
<evidence type="ECO:0000313" key="2">
    <source>
        <dbReference type="Proteomes" id="UP001230908"/>
    </source>
</evidence>
<name>A0ABU0ZQH8_9ACTN</name>
<organism evidence="1 2">
    <name type="scientific">Phytohabitans maris</name>
    <dbReference type="NCBI Taxonomy" id="3071409"/>
    <lineage>
        <taxon>Bacteria</taxon>
        <taxon>Bacillati</taxon>
        <taxon>Actinomycetota</taxon>
        <taxon>Actinomycetes</taxon>
        <taxon>Micromonosporales</taxon>
        <taxon>Micromonosporaceae</taxon>
    </lineage>
</organism>